<gene>
    <name evidence="3" type="ORF">UFOVP730_10</name>
</gene>
<evidence type="ECO:0000256" key="2">
    <source>
        <dbReference type="SAM" id="MobiDB-lite"/>
    </source>
</evidence>
<feature type="region of interest" description="Disordered" evidence="2">
    <location>
        <begin position="1"/>
        <end position="87"/>
    </location>
</feature>
<evidence type="ECO:0000313" key="3">
    <source>
        <dbReference type="EMBL" id="CAB4160769.1"/>
    </source>
</evidence>
<sequence>MSVDTIPQGDVSSEAAPGEAIETILKRWGVDEETPSTGAEETTPPADTAQEAEDDLELDEPEVPETDPEEAPTEEPPTKRLASDEDEVVVKVDGEEKRVSVKDLQRLYGQEASLTRKSQEIAAQRKAAEEQGLVAMAVLEKMYQKATEKAKPYESIDLFKASRDLEPEEFDALRTEMNRAVDEKRFYEQELQGFVSNLRQQQDQFIRQQAGVAIQALKQAIPTWSDQTYDELRSYAVKEGMHPDIVNRIVDPAALTMMHKARLYDLAKAKAASKTQAVGKAVPTRTAKPSAAPVSGTQKTSEKKAWDRFQNSGDIDDAVEALARRWSAE</sequence>
<feature type="compositionally biased region" description="Acidic residues" evidence="2">
    <location>
        <begin position="50"/>
        <end position="73"/>
    </location>
</feature>
<feature type="region of interest" description="Disordered" evidence="2">
    <location>
        <begin position="280"/>
        <end position="311"/>
    </location>
</feature>
<protein>
    <recommendedName>
        <fullName evidence="4">Scaffolding protein</fullName>
    </recommendedName>
</protein>
<proteinExistence type="predicted"/>
<evidence type="ECO:0008006" key="4">
    <source>
        <dbReference type="Google" id="ProtNLM"/>
    </source>
</evidence>
<reference evidence="3" key="1">
    <citation type="submission" date="2020-04" db="EMBL/GenBank/DDBJ databases">
        <authorList>
            <person name="Chiriac C."/>
            <person name="Salcher M."/>
            <person name="Ghai R."/>
            <person name="Kavagutti S V."/>
        </authorList>
    </citation>
    <scope>NUCLEOTIDE SEQUENCE</scope>
</reference>
<dbReference type="EMBL" id="LR796716">
    <property type="protein sequence ID" value="CAB4160769.1"/>
    <property type="molecule type" value="Genomic_DNA"/>
</dbReference>
<organism evidence="3">
    <name type="scientific">uncultured Caudovirales phage</name>
    <dbReference type="NCBI Taxonomy" id="2100421"/>
    <lineage>
        <taxon>Viruses</taxon>
        <taxon>Duplodnaviria</taxon>
        <taxon>Heunggongvirae</taxon>
        <taxon>Uroviricota</taxon>
        <taxon>Caudoviricetes</taxon>
        <taxon>Peduoviridae</taxon>
        <taxon>Maltschvirus</taxon>
        <taxon>Maltschvirus maltsch</taxon>
    </lineage>
</organism>
<accession>A0A6J5NMY3</accession>
<evidence type="ECO:0000256" key="1">
    <source>
        <dbReference type="SAM" id="Coils"/>
    </source>
</evidence>
<feature type="compositionally biased region" description="Basic and acidic residues" evidence="2">
    <location>
        <begin position="76"/>
        <end position="87"/>
    </location>
</feature>
<keyword evidence="1" id="KW-0175">Coiled coil</keyword>
<name>A0A6J5NMY3_9CAUD</name>
<feature type="coiled-coil region" evidence="1">
    <location>
        <begin position="170"/>
        <end position="204"/>
    </location>
</feature>